<dbReference type="RefSeq" id="WP_163703274.1">
    <property type="nucleotide sequence ID" value="NZ_QXHD01000004.1"/>
</dbReference>
<sequence length="129" mass="14743">MLNPQELQANLAYFTGTTTWYRYRLGVAVLGYYTDGVQYLAENAECYWLLGDIFIAQQLESIRQEPFQVWELKVADSAGTLTANDGNTTTIFNKEISVTDFPLQSMTLYVEWSNMEGRDMPVLLLPSEH</sequence>
<dbReference type="Proteomes" id="UP000481033">
    <property type="component" value="Unassembled WGS sequence"/>
</dbReference>
<protein>
    <recommendedName>
        <fullName evidence="1">DUF6876 domain-containing protein</fullName>
    </recommendedName>
</protein>
<proteinExistence type="predicted"/>
<feature type="domain" description="DUF6876" evidence="1">
    <location>
        <begin position="6"/>
        <end position="129"/>
    </location>
</feature>
<dbReference type="Pfam" id="PF21781">
    <property type="entry name" value="DUF6876"/>
    <property type="match status" value="1"/>
</dbReference>
<evidence type="ECO:0000313" key="2">
    <source>
        <dbReference type="EMBL" id="NEZ61021.1"/>
    </source>
</evidence>
<dbReference type="AlphaFoldDB" id="A0A6M0RZD5"/>
<evidence type="ECO:0000313" key="3">
    <source>
        <dbReference type="Proteomes" id="UP000481033"/>
    </source>
</evidence>
<keyword evidence="3" id="KW-1185">Reference proteome</keyword>
<reference evidence="2 3" key="1">
    <citation type="journal article" date="2020" name="Microb. Ecol.">
        <title>Ecogenomics of the Marine Benthic Filamentous Cyanobacterium Adonisia.</title>
        <authorList>
            <person name="Walter J.M."/>
            <person name="Coutinho F.H."/>
            <person name="Leomil L."/>
            <person name="Hargreaves P.I."/>
            <person name="Campeao M.E."/>
            <person name="Vieira V.V."/>
            <person name="Silva B.S."/>
            <person name="Fistarol G.O."/>
            <person name="Salomon P.S."/>
            <person name="Sawabe T."/>
            <person name="Mino S."/>
            <person name="Hosokawa M."/>
            <person name="Miyashita H."/>
            <person name="Maruyama F."/>
            <person name="van Verk M.C."/>
            <person name="Dutilh B.E."/>
            <person name="Thompson C.C."/>
            <person name="Thompson F.L."/>
        </authorList>
    </citation>
    <scope>NUCLEOTIDE SEQUENCE [LARGE SCALE GENOMIC DNA]</scope>
    <source>
        <strain evidence="2 3">CCMR0081</strain>
    </source>
</reference>
<gene>
    <name evidence="2" type="ORF">DXZ20_36385</name>
</gene>
<dbReference type="EMBL" id="QXHD01000004">
    <property type="protein sequence ID" value="NEZ61021.1"/>
    <property type="molecule type" value="Genomic_DNA"/>
</dbReference>
<accession>A0A6M0RZD5</accession>
<evidence type="ECO:0000259" key="1">
    <source>
        <dbReference type="Pfam" id="PF21781"/>
    </source>
</evidence>
<organism evidence="2 3">
    <name type="scientific">Adonisia turfae CCMR0081</name>
    <dbReference type="NCBI Taxonomy" id="2292702"/>
    <lineage>
        <taxon>Bacteria</taxon>
        <taxon>Bacillati</taxon>
        <taxon>Cyanobacteriota</taxon>
        <taxon>Adonisia</taxon>
        <taxon>Adonisia turfae</taxon>
    </lineage>
</organism>
<dbReference type="InterPro" id="IPR049241">
    <property type="entry name" value="DUF6876"/>
</dbReference>
<comment type="caution">
    <text evidence="2">The sequence shown here is derived from an EMBL/GenBank/DDBJ whole genome shotgun (WGS) entry which is preliminary data.</text>
</comment>
<name>A0A6M0RZD5_9CYAN</name>